<name>H1Z3C1_9EURY</name>
<evidence type="ECO:0000259" key="1">
    <source>
        <dbReference type="PROSITE" id="PS50123"/>
    </source>
</evidence>
<dbReference type="OrthoDB" id="10657at2157"/>
<dbReference type="PANTHER" id="PTHR24422">
    <property type="entry name" value="CHEMOTAXIS PROTEIN METHYLTRANSFERASE"/>
    <property type="match status" value="1"/>
</dbReference>
<dbReference type="RefSeq" id="WP_004078908.1">
    <property type="nucleotide sequence ID" value="NZ_CM001436.1"/>
</dbReference>
<dbReference type="PANTHER" id="PTHR24422:SF10">
    <property type="entry name" value="CHEMOTAXIS PROTEIN METHYLTRANSFERASE 2"/>
    <property type="match status" value="1"/>
</dbReference>
<dbReference type="PROSITE" id="PS50123">
    <property type="entry name" value="CHER"/>
    <property type="match status" value="1"/>
</dbReference>
<evidence type="ECO:0000313" key="2">
    <source>
        <dbReference type="EMBL" id="EHQ36536.1"/>
    </source>
</evidence>
<dbReference type="Pfam" id="PF01739">
    <property type="entry name" value="CheR"/>
    <property type="match status" value="1"/>
</dbReference>
<dbReference type="InParanoid" id="H1Z3C1"/>
<reference evidence="2 3" key="1">
    <citation type="submission" date="2011-10" db="EMBL/GenBank/DDBJ databases">
        <title>The Improved High-Quality Draft genome of Methanoplanus limicola DSM 2279.</title>
        <authorList>
            <consortium name="US DOE Joint Genome Institute (JGI-PGF)"/>
            <person name="Lucas S."/>
            <person name="Copeland A."/>
            <person name="Lapidus A."/>
            <person name="Glavina del Rio T."/>
            <person name="Dalin E."/>
            <person name="Tice H."/>
            <person name="Bruce D."/>
            <person name="Goodwin L."/>
            <person name="Pitluck S."/>
            <person name="Peters L."/>
            <person name="Mikhailova N."/>
            <person name="Lu M."/>
            <person name="Kyrpides N."/>
            <person name="Mavromatis K."/>
            <person name="Ivanova N."/>
            <person name="Markowitz V."/>
            <person name="Cheng J.-F."/>
            <person name="Hugenholtz P."/>
            <person name="Woyke T."/>
            <person name="Wu D."/>
            <person name="Wirth R."/>
            <person name="Brambilla E.-M."/>
            <person name="Klenk H.-P."/>
            <person name="Eisen J.A."/>
        </authorList>
    </citation>
    <scope>NUCLEOTIDE SEQUENCE [LARGE SCALE GENOMIC DNA]</scope>
    <source>
        <strain evidence="2 3">DSM 2279</strain>
    </source>
</reference>
<evidence type="ECO:0000313" key="3">
    <source>
        <dbReference type="Proteomes" id="UP000005741"/>
    </source>
</evidence>
<dbReference type="SUPFAM" id="SSF53335">
    <property type="entry name" value="S-adenosyl-L-methionine-dependent methyltransferases"/>
    <property type="match status" value="1"/>
</dbReference>
<protein>
    <submittedName>
        <fullName evidence="2">MCP methyltransferase, CheR-type</fullName>
    </submittedName>
</protein>
<dbReference type="SMART" id="SM00138">
    <property type="entry name" value="MeTrc"/>
    <property type="match status" value="1"/>
</dbReference>
<dbReference type="STRING" id="937775.Metlim_2489"/>
<organism evidence="2 3">
    <name type="scientific">Methanoplanus limicola DSM 2279</name>
    <dbReference type="NCBI Taxonomy" id="937775"/>
    <lineage>
        <taxon>Archaea</taxon>
        <taxon>Methanobacteriati</taxon>
        <taxon>Methanobacteriota</taxon>
        <taxon>Stenosarchaea group</taxon>
        <taxon>Methanomicrobia</taxon>
        <taxon>Methanomicrobiales</taxon>
        <taxon>Methanomicrobiaceae</taxon>
        <taxon>Methanoplanus</taxon>
    </lineage>
</organism>
<dbReference type="InterPro" id="IPR029063">
    <property type="entry name" value="SAM-dependent_MTases_sf"/>
</dbReference>
<dbReference type="EMBL" id="CM001436">
    <property type="protein sequence ID" value="EHQ36536.1"/>
    <property type="molecule type" value="Genomic_DNA"/>
</dbReference>
<feature type="domain" description="CheR-type methyltransferase" evidence="1">
    <location>
        <begin position="1"/>
        <end position="206"/>
    </location>
</feature>
<dbReference type="GO" id="GO:0008757">
    <property type="term" value="F:S-adenosylmethionine-dependent methyltransferase activity"/>
    <property type="evidence" value="ECO:0007669"/>
    <property type="project" value="InterPro"/>
</dbReference>
<keyword evidence="3" id="KW-1185">Reference proteome</keyword>
<proteinExistence type="predicted"/>
<sequence length="206" mass="24102">MAFTFFFRDAEVLSEIPGLIREFISGEEIISIWDAGCASGAEVYSLAMILRENLDDDTFDKIRITASDIDLSNKFRDIITSGIYQRNRLNSVSEARLAKFFTKLDEHTDECYRISEELREKVSYFRNDLTMLNPPEQGETYNFIICKHVLEHFPDDKKSEVVRMFHKSLKDEGYLLMEHSQKIPEELSDIFIKTDTENNIYRKAEE</sequence>
<keyword evidence="2" id="KW-0489">Methyltransferase</keyword>
<dbReference type="InterPro" id="IPR050903">
    <property type="entry name" value="Bact_Chemotaxis_MeTrfase"/>
</dbReference>
<dbReference type="GO" id="GO:0032259">
    <property type="term" value="P:methylation"/>
    <property type="evidence" value="ECO:0007669"/>
    <property type="project" value="UniProtKB-KW"/>
</dbReference>
<dbReference type="Proteomes" id="UP000005741">
    <property type="component" value="Chromosome"/>
</dbReference>
<gene>
    <name evidence="2" type="ORF">Metlim_2489</name>
</gene>
<dbReference type="InterPro" id="IPR022642">
    <property type="entry name" value="CheR_C"/>
</dbReference>
<dbReference type="HOGENOM" id="CLU_025854_2_0_2"/>
<dbReference type="AlphaFoldDB" id="H1Z3C1"/>
<dbReference type="Gene3D" id="3.40.50.150">
    <property type="entry name" value="Vaccinia Virus protein VP39"/>
    <property type="match status" value="1"/>
</dbReference>
<dbReference type="PRINTS" id="PR00996">
    <property type="entry name" value="CHERMTFRASE"/>
</dbReference>
<keyword evidence="2" id="KW-0808">Transferase</keyword>
<accession>H1Z3C1</accession>
<dbReference type="InterPro" id="IPR000780">
    <property type="entry name" value="CheR_MeTrfase"/>
</dbReference>